<sequence length="144" mass="15051">MAYLLPSFKAVSVIFSFAAVGTGLQALIDPYGFSKSFGLPIVSSSAPQVKNGMPSSTTNFADSYIRLMGVRQLGTGVLLMIFNYQDKYIEAATVLAVIGVLVAGTDGLFLARAGDRRGGSFHAGPGFAIAALASAVLYHHRCGV</sequence>
<keyword evidence="3" id="KW-1185">Reference proteome</keyword>
<dbReference type="Pfam" id="PF14087">
    <property type="entry name" value="DUF4267"/>
    <property type="match status" value="1"/>
</dbReference>
<proteinExistence type="predicted"/>
<evidence type="ECO:0000313" key="3">
    <source>
        <dbReference type="Proteomes" id="UP000033647"/>
    </source>
</evidence>
<evidence type="ECO:0000256" key="1">
    <source>
        <dbReference type="SAM" id="Phobius"/>
    </source>
</evidence>
<feature type="transmembrane region" description="Helical" evidence="1">
    <location>
        <begin position="119"/>
        <end position="138"/>
    </location>
</feature>
<reference evidence="2 3" key="1">
    <citation type="submission" date="2015-03" db="EMBL/GenBank/DDBJ databases">
        <title>RNA-seq based gene annotation and comparative genomics of four Zymoseptoria species reveal species-specific pathogenicity related genes and transposable element activity.</title>
        <authorList>
            <person name="Grandaubert J."/>
            <person name="Bhattacharyya A."/>
            <person name="Stukenbrock E.H."/>
        </authorList>
    </citation>
    <scope>NUCLEOTIDE SEQUENCE [LARGE SCALE GENOMIC DNA]</scope>
    <source>
        <strain evidence="2 3">Zb18110</strain>
    </source>
</reference>
<dbReference type="Proteomes" id="UP000033647">
    <property type="component" value="Unassembled WGS sequence"/>
</dbReference>
<dbReference type="OrthoDB" id="5594884at2759"/>
<dbReference type="AlphaFoldDB" id="A0A0F4GM58"/>
<evidence type="ECO:0000313" key="2">
    <source>
        <dbReference type="EMBL" id="KJX98499.1"/>
    </source>
</evidence>
<feature type="transmembrane region" description="Helical" evidence="1">
    <location>
        <begin position="94"/>
        <end position="113"/>
    </location>
</feature>
<keyword evidence="1" id="KW-0812">Transmembrane</keyword>
<keyword evidence="1" id="KW-0472">Membrane</keyword>
<name>A0A0F4GM58_9PEZI</name>
<keyword evidence="1" id="KW-1133">Transmembrane helix</keyword>
<gene>
    <name evidence="2" type="ORF">TI39_contig409g00012</name>
</gene>
<dbReference type="InterPro" id="IPR025363">
    <property type="entry name" value="DUF4267"/>
</dbReference>
<comment type="caution">
    <text evidence="2">The sequence shown here is derived from an EMBL/GenBank/DDBJ whole genome shotgun (WGS) entry which is preliminary data.</text>
</comment>
<accession>A0A0F4GM58</accession>
<protein>
    <submittedName>
        <fullName evidence="2">Uncharacterized protein</fullName>
    </submittedName>
</protein>
<organism evidence="2 3">
    <name type="scientific">Zymoseptoria brevis</name>
    <dbReference type="NCBI Taxonomy" id="1047168"/>
    <lineage>
        <taxon>Eukaryota</taxon>
        <taxon>Fungi</taxon>
        <taxon>Dikarya</taxon>
        <taxon>Ascomycota</taxon>
        <taxon>Pezizomycotina</taxon>
        <taxon>Dothideomycetes</taxon>
        <taxon>Dothideomycetidae</taxon>
        <taxon>Mycosphaerellales</taxon>
        <taxon>Mycosphaerellaceae</taxon>
        <taxon>Zymoseptoria</taxon>
    </lineage>
</organism>
<dbReference type="EMBL" id="LAFY01000401">
    <property type="protein sequence ID" value="KJX98499.1"/>
    <property type="molecule type" value="Genomic_DNA"/>
</dbReference>